<accession>A0A7S2YPK4</accession>
<feature type="transmembrane region" description="Helical" evidence="1">
    <location>
        <begin position="915"/>
        <end position="934"/>
    </location>
</feature>
<dbReference type="PANTHER" id="PTHR43642">
    <property type="entry name" value="HYBRID SIGNAL TRANSDUCTION HISTIDINE KINASE G"/>
    <property type="match status" value="1"/>
</dbReference>
<dbReference type="PROSITE" id="PS00675">
    <property type="entry name" value="SIGMA54_INTERACT_1"/>
    <property type="match status" value="1"/>
</dbReference>
<organism evidence="3">
    <name type="scientific">Entomoneis paludosa</name>
    <dbReference type="NCBI Taxonomy" id="265537"/>
    <lineage>
        <taxon>Eukaryota</taxon>
        <taxon>Sar</taxon>
        <taxon>Stramenopiles</taxon>
        <taxon>Ochrophyta</taxon>
        <taxon>Bacillariophyta</taxon>
        <taxon>Bacillariophyceae</taxon>
        <taxon>Bacillariophycidae</taxon>
        <taxon>Entomoneidaceae</taxon>
        <taxon>Entomoneis</taxon>
    </lineage>
</organism>
<evidence type="ECO:0000256" key="1">
    <source>
        <dbReference type="SAM" id="Phobius"/>
    </source>
</evidence>
<reference evidence="3" key="1">
    <citation type="submission" date="2021-01" db="EMBL/GenBank/DDBJ databases">
        <authorList>
            <person name="Corre E."/>
            <person name="Pelletier E."/>
            <person name="Niang G."/>
            <person name="Scheremetjew M."/>
            <person name="Finn R."/>
            <person name="Kale V."/>
            <person name="Holt S."/>
            <person name="Cochrane G."/>
            <person name="Meng A."/>
            <person name="Brown T."/>
            <person name="Cohen L."/>
        </authorList>
    </citation>
    <scope>NUCLEOTIDE SEQUENCE</scope>
    <source>
        <strain evidence="3">CCMP125</strain>
    </source>
</reference>
<dbReference type="InterPro" id="IPR041664">
    <property type="entry name" value="AAA_16"/>
</dbReference>
<proteinExistence type="predicted"/>
<dbReference type="PANTHER" id="PTHR43642:SF1">
    <property type="entry name" value="HYBRID SIGNAL TRANSDUCTION HISTIDINE KINASE G"/>
    <property type="match status" value="1"/>
</dbReference>
<protein>
    <recommendedName>
        <fullName evidence="2">Orc1-like AAA ATPase domain-containing protein</fullName>
    </recommendedName>
</protein>
<sequence length="1079" mass="120979">MPKTLPFRPSGRFRKSSDDTTMDKLQFEKVGLHGRAKELQLLKEALKRTIVPTTNTSEEDTSCHQLILLAGETGVGKSALAQKFMESTRSSKDFSSSVCLSGKFDQEISMQQPFAAFTGCIQILVGHLLMLQSQVGSNGEETGNEVVAKFQNELDSQLDRNECQVLASTFEDLRDLLLPKLGPPKNEMENNPSNRKSQVHGAFRKFLRIAADLFRPLVFCIDDLHWADTSSLEILELMVTDPKCAPIMVIGLYRSNEVDETHKFAKTMRDLQQRVVVEKTTKLCEIQRVDIGNLDEEATKAVLSEILNSDQHDALGTICYQKTQGNAFFLMSFLRALHANEYLKFNFGTFQWTYELEDIKAGMGSTENVAKLVQQRIAQLDHPAKKELIKLAGCLGARFKDDILELLWNGFVDAQSDETLDFESTMQSLLKESIFQVDGFYLRWVHDSIQHSAARLVQGTERELLLTKLAKYLIQNLEQEQLEASIFVVTNLCNSGATPTDAKERIQVAELNSRSAQLASAMSALDIAKEYGQSGLALLPDDKWDTHPELTKKLYAVCCRIYMNLGEFDKVEDLSSEFLGRDDIPQVEQIPVFLCRVTTLEFQEGKLTEAMDLCIAFLEKLGIKLPRSTVTILASTAGVVLSLKRVSKRISVDDILELPVVKNELTTGTMQVLDKLIGLAIMTASPMFPLLVFRAMKMTLKHGATNTSPIAFTQLGILTLAIFGDIQGSGVWASRSLTLLDRIPNPELCKSRTLFLSSFFVLPWSQPLNSMIKPLMTAYEVGLASGDIESAVYAIGTYVTIAVMAGRPLEGLWHDCRVYFGQMKQLGRERLYVNCNVQWQMIANLMGRAEDHLTLTGEAMNQDEFMVKALDPTFENNLGTFYWARAFLFAVFGSHVQGAAHAMENGLFIAKKFPAYPPAFCILYYMGISLISMFKRDNVKAHKKRAQLFLKKLEDLKKQGNPNVQHFHLGLTAEFLALKNKKLQETLSTFEKSIAVATRSGFIMDAALMNERYAEFLLGKDPERATHHFKTAHSLYMEWGSTMKCDLLQAKYPDLMRPPVDIVIDGGSSRQISMGSFVI</sequence>
<dbReference type="InterPro" id="IPR025662">
    <property type="entry name" value="Sigma_54_int_dom_ATP-bd_1"/>
</dbReference>
<feature type="domain" description="Orc1-like AAA ATPase" evidence="2">
    <location>
        <begin position="34"/>
        <end position="250"/>
    </location>
</feature>
<dbReference type="InterPro" id="IPR053159">
    <property type="entry name" value="Hybrid_Histidine_Kinase"/>
</dbReference>
<feature type="transmembrane region" description="Helical" evidence="1">
    <location>
        <begin position="882"/>
        <end position="903"/>
    </location>
</feature>
<gene>
    <name evidence="3" type="ORF">APAL1065_LOCUS23253</name>
</gene>
<evidence type="ECO:0000259" key="2">
    <source>
        <dbReference type="Pfam" id="PF13191"/>
    </source>
</evidence>
<dbReference type="Pfam" id="PF13191">
    <property type="entry name" value="AAA_16"/>
    <property type="match status" value="1"/>
</dbReference>
<feature type="transmembrane region" description="Helical" evidence="1">
    <location>
        <begin position="676"/>
        <end position="693"/>
    </location>
</feature>
<dbReference type="Gene3D" id="3.40.50.300">
    <property type="entry name" value="P-loop containing nucleotide triphosphate hydrolases"/>
    <property type="match status" value="1"/>
</dbReference>
<name>A0A7S2YPK4_9STRA</name>
<keyword evidence="1" id="KW-0812">Transmembrane</keyword>
<keyword evidence="1" id="KW-0472">Membrane</keyword>
<dbReference type="InterPro" id="IPR027417">
    <property type="entry name" value="P-loop_NTPase"/>
</dbReference>
<evidence type="ECO:0000313" key="3">
    <source>
        <dbReference type="EMBL" id="CAD9987450.1"/>
    </source>
</evidence>
<dbReference type="SUPFAM" id="SSF52540">
    <property type="entry name" value="P-loop containing nucleoside triphosphate hydrolases"/>
    <property type="match status" value="1"/>
</dbReference>
<keyword evidence="1" id="KW-1133">Transmembrane helix</keyword>
<dbReference type="AlphaFoldDB" id="A0A7S2YPK4"/>
<dbReference type="EMBL" id="HBHT01034585">
    <property type="protein sequence ID" value="CAD9987450.1"/>
    <property type="molecule type" value="Transcribed_RNA"/>
</dbReference>